<evidence type="ECO:0000313" key="1">
    <source>
        <dbReference type="EMBL" id="GJU06973.1"/>
    </source>
</evidence>
<keyword evidence="2" id="KW-1185">Reference proteome</keyword>
<dbReference type="EMBL" id="BQNB010021493">
    <property type="protein sequence ID" value="GJU06973.1"/>
    <property type="molecule type" value="Genomic_DNA"/>
</dbReference>
<evidence type="ECO:0000313" key="2">
    <source>
        <dbReference type="Proteomes" id="UP001151760"/>
    </source>
</evidence>
<reference evidence="1" key="1">
    <citation type="journal article" date="2022" name="Int. J. Mol. Sci.">
        <title>Draft Genome of Tanacetum Coccineum: Genomic Comparison of Closely Related Tanacetum-Family Plants.</title>
        <authorList>
            <person name="Yamashiro T."/>
            <person name="Shiraishi A."/>
            <person name="Nakayama K."/>
            <person name="Satake H."/>
        </authorList>
    </citation>
    <scope>NUCLEOTIDE SEQUENCE</scope>
</reference>
<organism evidence="1 2">
    <name type="scientific">Tanacetum coccineum</name>
    <dbReference type="NCBI Taxonomy" id="301880"/>
    <lineage>
        <taxon>Eukaryota</taxon>
        <taxon>Viridiplantae</taxon>
        <taxon>Streptophyta</taxon>
        <taxon>Embryophyta</taxon>
        <taxon>Tracheophyta</taxon>
        <taxon>Spermatophyta</taxon>
        <taxon>Magnoliopsida</taxon>
        <taxon>eudicotyledons</taxon>
        <taxon>Gunneridae</taxon>
        <taxon>Pentapetalae</taxon>
        <taxon>asterids</taxon>
        <taxon>campanulids</taxon>
        <taxon>Asterales</taxon>
        <taxon>Asteraceae</taxon>
        <taxon>Asteroideae</taxon>
        <taxon>Anthemideae</taxon>
        <taxon>Anthemidinae</taxon>
        <taxon>Tanacetum</taxon>
    </lineage>
</organism>
<comment type="caution">
    <text evidence="1">The sequence shown here is derived from an EMBL/GenBank/DDBJ whole genome shotgun (WGS) entry which is preliminary data.</text>
</comment>
<proteinExistence type="predicted"/>
<name>A0ABQ5J5T8_9ASTR</name>
<dbReference type="Proteomes" id="UP001151760">
    <property type="component" value="Unassembled WGS sequence"/>
</dbReference>
<gene>
    <name evidence="1" type="ORF">Tco_1123403</name>
</gene>
<reference evidence="1" key="2">
    <citation type="submission" date="2022-01" db="EMBL/GenBank/DDBJ databases">
        <authorList>
            <person name="Yamashiro T."/>
            <person name="Shiraishi A."/>
            <person name="Satake H."/>
            <person name="Nakayama K."/>
        </authorList>
    </citation>
    <scope>NUCLEOTIDE SEQUENCE</scope>
</reference>
<accession>A0ABQ5J5T8</accession>
<protein>
    <submittedName>
        <fullName evidence="1">Uncharacterized protein</fullName>
    </submittedName>
</protein>
<sequence>MRVRLWIQQRHELPCASRKFQGIGCAMIGGEGDRVSNWTSSGVFGERCVEWRKLLEEEMLMGSITICVSQGDGDDVGILGIVMNLGKFGGEGVFVSSWVVKFYKTIVLVDMNVDFWSFGDLEMVSSSGGP</sequence>